<dbReference type="PANTHER" id="PTHR46193:SF18">
    <property type="entry name" value="HEXITOL PHOSPHATASE B"/>
    <property type="match status" value="1"/>
</dbReference>
<dbReference type="SFLD" id="SFLDG01135">
    <property type="entry name" value="C1.5.6:_HAD__Beta-PGM__Phospha"/>
    <property type="match status" value="1"/>
</dbReference>
<sequence>MLEGIIFDMDGVIVDTEPMQLERQVSFLNHLNINIPYEKLLEFVGADKRMTWSIISQYIDSKEFPTHDSYQIALNQFHKNHEINYALLLNQGIMDLLKWLNNETTIKVALASSGSRKKIDTVLEQCRISEYFDFSISGDMFEKSKPNPEIYLRTAEKLQIMPQNCIAIEDSHYGIQAANKADMFVIAKLEERFNFSQAVADVIVRNIDEIRPIIEKLII</sequence>
<dbReference type="InterPro" id="IPR023198">
    <property type="entry name" value="PGP-like_dom2"/>
</dbReference>
<dbReference type="SFLD" id="SFLDS00003">
    <property type="entry name" value="Haloacid_Dehalogenase"/>
    <property type="match status" value="1"/>
</dbReference>
<proteinExistence type="inferred from homology"/>
<dbReference type="GO" id="GO:0003824">
    <property type="term" value="F:catalytic activity"/>
    <property type="evidence" value="ECO:0007669"/>
    <property type="project" value="UniProtKB-ARBA"/>
</dbReference>
<dbReference type="InterPro" id="IPR006439">
    <property type="entry name" value="HAD-SF_hydro_IA"/>
</dbReference>
<organism evidence="6 7">
    <name type="scientific">Vagococcus fluvialis</name>
    <dbReference type="NCBI Taxonomy" id="2738"/>
    <lineage>
        <taxon>Bacteria</taxon>
        <taxon>Bacillati</taxon>
        <taxon>Bacillota</taxon>
        <taxon>Bacilli</taxon>
        <taxon>Lactobacillales</taxon>
        <taxon>Enterococcaceae</taxon>
        <taxon>Vagococcus</taxon>
    </lineage>
</organism>
<dbReference type="SFLD" id="SFLDG01129">
    <property type="entry name" value="C1.5:_HAD__Beta-PGM__Phosphata"/>
    <property type="match status" value="1"/>
</dbReference>
<keyword evidence="4" id="KW-0460">Magnesium</keyword>
<evidence type="ECO:0000313" key="6">
    <source>
        <dbReference type="EMBL" id="RST98655.1"/>
    </source>
</evidence>
<comment type="cofactor">
    <cofactor evidence="1">
        <name>Mg(2+)</name>
        <dbReference type="ChEBI" id="CHEBI:18420"/>
    </cofactor>
</comment>
<dbReference type="InterPro" id="IPR041492">
    <property type="entry name" value="HAD_2"/>
</dbReference>
<dbReference type="Proteomes" id="UP000288197">
    <property type="component" value="Unassembled WGS sequence"/>
</dbReference>
<keyword evidence="3" id="KW-0479">Metal-binding</keyword>
<dbReference type="InterPro" id="IPR023214">
    <property type="entry name" value="HAD_sf"/>
</dbReference>
<dbReference type="GeneID" id="63147509"/>
<evidence type="ECO:0000256" key="4">
    <source>
        <dbReference type="ARBA" id="ARBA00022842"/>
    </source>
</evidence>
<dbReference type="SUPFAM" id="SSF56784">
    <property type="entry name" value="HAD-like"/>
    <property type="match status" value="1"/>
</dbReference>
<dbReference type="GO" id="GO:0046872">
    <property type="term" value="F:metal ion binding"/>
    <property type="evidence" value="ECO:0007669"/>
    <property type="project" value="UniProtKB-KW"/>
</dbReference>
<reference evidence="6 7" key="1">
    <citation type="submission" date="2017-05" db="EMBL/GenBank/DDBJ databases">
        <title>Vagococcus spp. assemblies.</title>
        <authorList>
            <person name="Gulvik C.A."/>
        </authorList>
    </citation>
    <scope>NUCLEOTIDE SEQUENCE [LARGE SCALE GENOMIC DNA]</scope>
    <source>
        <strain evidence="6 7">NCFB 2497</strain>
    </source>
</reference>
<protein>
    <submittedName>
        <fullName evidence="6">Uncharacterized protein</fullName>
    </submittedName>
</protein>
<evidence type="ECO:0000313" key="7">
    <source>
        <dbReference type="Proteomes" id="UP000288197"/>
    </source>
</evidence>
<dbReference type="OrthoDB" id="9797743at2"/>
<dbReference type="EMBL" id="NGJX01000019">
    <property type="protein sequence ID" value="RST98655.1"/>
    <property type="molecule type" value="Genomic_DNA"/>
</dbReference>
<evidence type="ECO:0000256" key="1">
    <source>
        <dbReference type="ARBA" id="ARBA00001946"/>
    </source>
</evidence>
<name>A0A369AQA9_9ENTE</name>
<dbReference type="InterPro" id="IPR051600">
    <property type="entry name" value="Beta-PGM-like"/>
</dbReference>
<dbReference type="AlphaFoldDB" id="A0A369AQA9"/>
<dbReference type="CDD" id="cd07505">
    <property type="entry name" value="HAD_BPGM-like"/>
    <property type="match status" value="1"/>
</dbReference>
<dbReference type="NCBIfam" id="TIGR01509">
    <property type="entry name" value="HAD-SF-IA-v3"/>
    <property type="match status" value="1"/>
</dbReference>
<evidence type="ECO:0000256" key="5">
    <source>
        <dbReference type="ARBA" id="ARBA00023277"/>
    </source>
</evidence>
<keyword evidence="5" id="KW-0119">Carbohydrate metabolism</keyword>
<evidence type="ECO:0000256" key="3">
    <source>
        <dbReference type="ARBA" id="ARBA00022723"/>
    </source>
</evidence>
<comment type="caution">
    <text evidence="6">The sequence shown here is derived from an EMBL/GenBank/DDBJ whole genome shotgun (WGS) entry which is preliminary data.</text>
</comment>
<dbReference type="Pfam" id="PF13419">
    <property type="entry name" value="HAD_2"/>
    <property type="match status" value="1"/>
</dbReference>
<dbReference type="PRINTS" id="PR00413">
    <property type="entry name" value="HADHALOGNASE"/>
</dbReference>
<dbReference type="RefSeq" id="WP_114290515.1">
    <property type="nucleotide sequence ID" value="NZ_NGJX01000019.1"/>
</dbReference>
<dbReference type="Gene3D" id="1.10.150.240">
    <property type="entry name" value="Putative phosphatase, domain 2"/>
    <property type="match status" value="1"/>
</dbReference>
<accession>A0A369AQA9</accession>
<dbReference type="Gene3D" id="3.40.50.1000">
    <property type="entry name" value="HAD superfamily/HAD-like"/>
    <property type="match status" value="1"/>
</dbReference>
<dbReference type="PANTHER" id="PTHR46193">
    <property type="entry name" value="6-PHOSPHOGLUCONATE PHOSPHATASE"/>
    <property type="match status" value="1"/>
</dbReference>
<dbReference type="InterPro" id="IPR036412">
    <property type="entry name" value="HAD-like_sf"/>
</dbReference>
<evidence type="ECO:0000256" key="2">
    <source>
        <dbReference type="ARBA" id="ARBA00006171"/>
    </source>
</evidence>
<comment type="similarity">
    <text evidence="2">Belongs to the HAD-like hydrolase superfamily. CbbY/CbbZ/Gph/YieH family.</text>
</comment>
<keyword evidence="7" id="KW-1185">Reference proteome</keyword>
<gene>
    <name evidence="6" type="ORF">CBF32_12700</name>
</gene>
<dbReference type="NCBIfam" id="TIGR01549">
    <property type="entry name" value="HAD-SF-IA-v1"/>
    <property type="match status" value="1"/>
</dbReference>